<dbReference type="OrthoDB" id="9808591at2"/>
<dbReference type="GO" id="GO:0016491">
    <property type="term" value="F:oxidoreductase activity"/>
    <property type="evidence" value="ECO:0007669"/>
    <property type="project" value="InterPro"/>
</dbReference>
<proteinExistence type="predicted"/>
<dbReference type="SFLD" id="SFLDG01386">
    <property type="entry name" value="main_SPASM_domain-containing"/>
    <property type="match status" value="1"/>
</dbReference>
<dbReference type="AlphaFoldDB" id="A0A1H6V7F3"/>
<dbReference type="GO" id="GO:0051539">
    <property type="term" value="F:4 iron, 4 sulfur cluster binding"/>
    <property type="evidence" value="ECO:0007669"/>
    <property type="project" value="UniProtKB-KW"/>
</dbReference>
<dbReference type="CDD" id="cd01335">
    <property type="entry name" value="Radical_SAM"/>
    <property type="match status" value="1"/>
</dbReference>
<keyword evidence="5" id="KW-0408">Iron</keyword>
<organism evidence="8 9">
    <name type="scientific">Deinococcus reticulitermitis</name>
    <dbReference type="NCBI Taxonomy" id="856736"/>
    <lineage>
        <taxon>Bacteria</taxon>
        <taxon>Thermotogati</taxon>
        <taxon>Deinococcota</taxon>
        <taxon>Deinococci</taxon>
        <taxon>Deinococcales</taxon>
        <taxon>Deinococcaceae</taxon>
        <taxon>Deinococcus</taxon>
    </lineage>
</organism>
<evidence type="ECO:0000256" key="5">
    <source>
        <dbReference type="ARBA" id="ARBA00023004"/>
    </source>
</evidence>
<evidence type="ECO:0000256" key="6">
    <source>
        <dbReference type="ARBA" id="ARBA00023014"/>
    </source>
</evidence>
<dbReference type="Gene3D" id="3.20.20.70">
    <property type="entry name" value="Aldolase class I"/>
    <property type="match status" value="1"/>
</dbReference>
<keyword evidence="4" id="KW-0479">Metal-binding</keyword>
<evidence type="ECO:0000256" key="4">
    <source>
        <dbReference type="ARBA" id="ARBA00022723"/>
    </source>
</evidence>
<dbReference type="GO" id="GO:0046872">
    <property type="term" value="F:metal ion binding"/>
    <property type="evidence" value="ECO:0007669"/>
    <property type="project" value="UniProtKB-KW"/>
</dbReference>
<gene>
    <name evidence="8" type="ORF">SAMN04488058_10376</name>
</gene>
<feature type="domain" description="Radical SAM core" evidence="7">
    <location>
        <begin position="25"/>
        <end position="264"/>
    </location>
</feature>
<dbReference type="SFLD" id="SFLDS00029">
    <property type="entry name" value="Radical_SAM"/>
    <property type="match status" value="1"/>
</dbReference>
<evidence type="ECO:0000256" key="1">
    <source>
        <dbReference type="ARBA" id="ARBA00001966"/>
    </source>
</evidence>
<dbReference type="InterPro" id="IPR058240">
    <property type="entry name" value="rSAM_sf"/>
</dbReference>
<reference evidence="9" key="1">
    <citation type="submission" date="2016-10" db="EMBL/GenBank/DDBJ databases">
        <authorList>
            <person name="Varghese N."/>
            <person name="Submissions S."/>
        </authorList>
    </citation>
    <scope>NUCLEOTIDE SEQUENCE [LARGE SCALE GENOMIC DNA]</scope>
    <source>
        <strain evidence="9">CGMCC 1.10218</strain>
    </source>
</reference>
<dbReference type="Pfam" id="PF04055">
    <property type="entry name" value="Radical_SAM"/>
    <property type="match status" value="1"/>
</dbReference>
<dbReference type="PROSITE" id="PS51918">
    <property type="entry name" value="RADICAL_SAM"/>
    <property type="match status" value="1"/>
</dbReference>
<evidence type="ECO:0000313" key="8">
    <source>
        <dbReference type="EMBL" id="SEJ00533.1"/>
    </source>
</evidence>
<sequence>MTPEGASGAGGATAASPALSTVPAAVPAGSFILKVTAACNLNCPYCYMFNLRDQTYLGRPRVMAPDVLAAAARRIGEHLAAQQLPETSVTFHGGEPLLAGRDWFREAVPELRRHAGSAQLRLGVQTNATLLDAAWLDLFAELGVSVSVSLDGTPEAHDQTRVDHAGRGTYRATERGLRLLLEHPARAQLFGGVLCVMDPQQSGLAIYRHFRALGIDRMDFLWPLAHNWDDPPARPGAFARYLIPVFDAWWDENDPRVLVRFFFDVLKLLLGGRHHIDALGGDPVNIAVIEVDGSLEPLDALRACGHGLTLTGLNVAHDPVAALGTVPLYQAAVQGQAGLHAGTCGQCDLREVCGGGYLPNRYSRARGFDNPNVYCMDLQTVILHVARRARADADALLALAAPPPSGAFAAP</sequence>
<evidence type="ECO:0000256" key="2">
    <source>
        <dbReference type="ARBA" id="ARBA00022485"/>
    </source>
</evidence>
<dbReference type="PROSITE" id="PS01305">
    <property type="entry name" value="MOAA_NIFB_PQQE"/>
    <property type="match status" value="1"/>
</dbReference>
<evidence type="ECO:0000259" key="7">
    <source>
        <dbReference type="PROSITE" id="PS51918"/>
    </source>
</evidence>
<dbReference type="STRING" id="856736.SAMN04488058_10376"/>
<comment type="cofactor">
    <cofactor evidence="1">
        <name>[4Fe-4S] cluster</name>
        <dbReference type="ChEBI" id="CHEBI:49883"/>
    </cofactor>
</comment>
<dbReference type="EMBL" id="FNZA01000003">
    <property type="protein sequence ID" value="SEJ00533.1"/>
    <property type="molecule type" value="Genomic_DNA"/>
</dbReference>
<dbReference type="SFLD" id="SFLDG01072">
    <property type="entry name" value="dehydrogenase_like"/>
    <property type="match status" value="1"/>
</dbReference>
<keyword evidence="2" id="KW-0004">4Fe-4S</keyword>
<keyword evidence="6" id="KW-0411">Iron-sulfur</keyword>
<dbReference type="PANTHER" id="PTHR43273:SF8">
    <property type="entry name" value="RADICAL SAM DOMAIN PROTEIN"/>
    <property type="match status" value="1"/>
</dbReference>
<accession>A0A1H6V7F3</accession>
<evidence type="ECO:0000313" key="9">
    <source>
        <dbReference type="Proteomes" id="UP000199223"/>
    </source>
</evidence>
<protein>
    <recommendedName>
        <fullName evidence="7">Radical SAM core domain-containing protein</fullName>
    </recommendedName>
</protein>
<name>A0A1H6V7F3_9DEIO</name>
<keyword evidence="3" id="KW-0949">S-adenosyl-L-methionine</keyword>
<dbReference type="InterPro" id="IPR007197">
    <property type="entry name" value="rSAM"/>
</dbReference>
<dbReference type="Proteomes" id="UP000199223">
    <property type="component" value="Unassembled WGS sequence"/>
</dbReference>
<evidence type="ECO:0000256" key="3">
    <source>
        <dbReference type="ARBA" id="ARBA00022691"/>
    </source>
</evidence>
<keyword evidence="9" id="KW-1185">Reference proteome</keyword>
<dbReference type="PANTHER" id="PTHR43273">
    <property type="entry name" value="ANAEROBIC SULFATASE-MATURATING ENZYME HOMOLOG ASLB-RELATED"/>
    <property type="match status" value="1"/>
</dbReference>
<dbReference type="InterPro" id="IPR000385">
    <property type="entry name" value="MoaA_NifB_PqqE_Fe-S-bd_CS"/>
</dbReference>
<dbReference type="InterPro" id="IPR023867">
    <property type="entry name" value="Sulphatase_maturase_rSAM"/>
</dbReference>
<dbReference type="SFLD" id="SFLDG01067">
    <property type="entry name" value="SPASM/twitch_domain_containing"/>
    <property type="match status" value="1"/>
</dbReference>
<dbReference type="InterPro" id="IPR013785">
    <property type="entry name" value="Aldolase_TIM"/>
</dbReference>
<dbReference type="SUPFAM" id="SSF102114">
    <property type="entry name" value="Radical SAM enzymes"/>
    <property type="match status" value="1"/>
</dbReference>